<dbReference type="Proteomes" id="UP001597548">
    <property type="component" value="Unassembled WGS sequence"/>
</dbReference>
<dbReference type="InterPro" id="IPR026444">
    <property type="entry name" value="Secre_tail"/>
</dbReference>
<evidence type="ECO:0000313" key="4">
    <source>
        <dbReference type="Proteomes" id="UP001597548"/>
    </source>
</evidence>
<proteinExistence type="predicted"/>
<sequence length="264" mass="29201">MKTFYILFFTLLFTISSFSQGYEFGIVHNSDYNFSIVAVPDFNGTNTDISDIGFALMLPTGDADIINISQFNSRNWSATQVTASQLTDFGLGDGTRDAFVINLPPGQTILSHTTNTPFILVTFDVSNMPTIGLLEFLTNTDPIALGLGNAADSFYNSNIDETTTQNYFNGLVSGQENFMLETLSLDDIELENYTISVFPNPTIEMLNINTNLEVIQLTLYDILGKQVLSTKNTTSITVDHLSAGNYIIKIETNRGYITKKVIIE</sequence>
<reference evidence="4" key="1">
    <citation type="journal article" date="2019" name="Int. J. Syst. Evol. Microbiol.">
        <title>The Global Catalogue of Microorganisms (GCM) 10K type strain sequencing project: providing services to taxonomists for standard genome sequencing and annotation.</title>
        <authorList>
            <consortium name="The Broad Institute Genomics Platform"/>
            <consortium name="The Broad Institute Genome Sequencing Center for Infectious Disease"/>
            <person name="Wu L."/>
            <person name="Ma J."/>
        </authorList>
    </citation>
    <scope>NUCLEOTIDE SEQUENCE [LARGE SCALE GENOMIC DNA]</scope>
    <source>
        <strain evidence="4">KCTC 32514</strain>
    </source>
</reference>
<keyword evidence="4" id="KW-1185">Reference proteome</keyword>
<gene>
    <name evidence="3" type="ORF">ACFS29_18405</name>
</gene>
<keyword evidence="1" id="KW-0732">Signal</keyword>
<protein>
    <submittedName>
        <fullName evidence="3">T9SS type A sorting domain-containing protein</fullName>
    </submittedName>
</protein>
<dbReference type="NCBIfam" id="TIGR04183">
    <property type="entry name" value="Por_Secre_tail"/>
    <property type="match status" value="1"/>
</dbReference>
<organism evidence="3 4">
    <name type="scientific">Psychroserpens luteus</name>
    <dbReference type="NCBI Taxonomy" id="1434066"/>
    <lineage>
        <taxon>Bacteria</taxon>
        <taxon>Pseudomonadati</taxon>
        <taxon>Bacteroidota</taxon>
        <taxon>Flavobacteriia</taxon>
        <taxon>Flavobacteriales</taxon>
        <taxon>Flavobacteriaceae</taxon>
        <taxon>Psychroserpens</taxon>
    </lineage>
</organism>
<name>A0ABW6A0D7_9FLAO</name>
<feature type="domain" description="Secretion system C-terminal sorting" evidence="2">
    <location>
        <begin position="197"/>
        <end position="263"/>
    </location>
</feature>
<dbReference type="Pfam" id="PF18962">
    <property type="entry name" value="Por_Secre_tail"/>
    <property type="match status" value="1"/>
</dbReference>
<dbReference type="EMBL" id="JBHUOS010000015">
    <property type="protein sequence ID" value="MFD2917631.1"/>
    <property type="molecule type" value="Genomic_DNA"/>
</dbReference>
<evidence type="ECO:0000313" key="3">
    <source>
        <dbReference type="EMBL" id="MFD2917631.1"/>
    </source>
</evidence>
<accession>A0ABW6A0D7</accession>
<evidence type="ECO:0000256" key="1">
    <source>
        <dbReference type="ARBA" id="ARBA00022729"/>
    </source>
</evidence>
<evidence type="ECO:0000259" key="2">
    <source>
        <dbReference type="Pfam" id="PF18962"/>
    </source>
</evidence>
<dbReference type="RefSeq" id="WP_194509716.1">
    <property type="nucleotide sequence ID" value="NZ_JADILU010000009.1"/>
</dbReference>
<comment type="caution">
    <text evidence="3">The sequence shown here is derived from an EMBL/GenBank/DDBJ whole genome shotgun (WGS) entry which is preliminary data.</text>
</comment>